<feature type="transmembrane region" description="Helical" evidence="8">
    <location>
        <begin position="187"/>
        <end position="207"/>
    </location>
</feature>
<dbReference type="WBParaSite" id="SMUV_0000127801-mRNA-1">
    <property type="protein sequence ID" value="SMUV_0000127801-mRNA-1"/>
    <property type="gene ID" value="SMUV_0000127801"/>
</dbReference>
<evidence type="ECO:0000256" key="7">
    <source>
        <dbReference type="SAM" id="MobiDB-lite"/>
    </source>
</evidence>
<dbReference type="STRING" id="451379.A0A0N5AAV2"/>
<feature type="compositionally biased region" description="Basic residues" evidence="7">
    <location>
        <begin position="614"/>
        <end position="625"/>
    </location>
</feature>
<dbReference type="Proteomes" id="UP000046393">
    <property type="component" value="Unplaced"/>
</dbReference>
<comment type="similarity">
    <text evidence="2">Belongs to the beta-catenin family.</text>
</comment>
<dbReference type="PROSITE" id="PS50853">
    <property type="entry name" value="FN3"/>
    <property type="match status" value="1"/>
</dbReference>
<keyword evidence="10" id="KW-1185">Reference proteome</keyword>
<dbReference type="GO" id="GO:0098609">
    <property type="term" value="P:cell-cell adhesion"/>
    <property type="evidence" value="ECO:0007669"/>
    <property type="project" value="InterPro"/>
</dbReference>
<dbReference type="GO" id="GO:0005737">
    <property type="term" value="C:cytoplasm"/>
    <property type="evidence" value="ECO:0007669"/>
    <property type="project" value="TreeGrafter"/>
</dbReference>
<dbReference type="PANTHER" id="PTHR10372:SF27">
    <property type="entry name" value="ADHERENS JUNCTION PROTEIN P120"/>
    <property type="match status" value="1"/>
</dbReference>
<dbReference type="Pfam" id="PF00041">
    <property type="entry name" value="fn3"/>
    <property type="match status" value="1"/>
</dbReference>
<feature type="transmembrane region" description="Helical" evidence="8">
    <location>
        <begin position="219"/>
        <end position="238"/>
    </location>
</feature>
<name>A0A0N5AAV2_9BILA</name>
<evidence type="ECO:0000313" key="11">
    <source>
        <dbReference type="WBParaSite" id="SMUV_0000127801-mRNA-1"/>
    </source>
</evidence>
<dbReference type="InterPro" id="IPR016024">
    <property type="entry name" value="ARM-type_fold"/>
</dbReference>
<feature type="domain" description="Fibronectin type-III" evidence="9">
    <location>
        <begin position="47"/>
        <end position="144"/>
    </location>
</feature>
<dbReference type="SMART" id="SM00060">
    <property type="entry name" value="FN3"/>
    <property type="match status" value="2"/>
</dbReference>
<dbReference type="SUPFAM" id="SSF48371">
    <property type="entry name" value="ARM repeat"/>
    <property type="match status" value="1"/>
</dbReference>
<evidence type="ECO:0000256" key="5">
    <source>
        <dbReference type="ARBA" id="ARBA00022949"/>
    </source>
</evidence>
<keyword evidence="3" id="KW-0677">Repeat</keyword>
<evidence type="ECO:0000256" key="4">
    <source>
        <dbReference type="ARBA" id="ARBA00022889"/>
    </source>
</evidence>
<evidence type="ECO:0000256" key="6">
    <source>
        <dbReference type="PROSITE-ProRule" id="PRU00259"/>
    </source>
</evidence>
<feature type="repeat" description="ARM" evidence="6">
    <location>
        <begin position="686"/>
        <end position="723"/>
    </location>
</feature>
<dbReference type="CDD" id="cd00063">
    <property type="entry name" value="FN3"/>
    <property type="match status" value="2"/>
</dbReference>
<evidence type="ECO:0000256" key="3">
    <source>
        <dbReference type="ARBA" id="ARBA00022737"/>
    </source>
</evidence>
<sequence length="908" mass="101756">LLFSGYNIYTEEELRTQERTLWKGTPPGRPSVISISADKVILEWGPAIVEPECAPAAELDSDWVRLVWAESVSSTGSPVMYIVEYREIGDLLWYTAATRPIRENSYLVEHLRSNSTYEFRVFANEHGCISAPSPVSEVIQLRPSARNDSSGYTVPAKPQPPEYSNFKGGDRVTLCWFPAESSLPIQYIFEFKFCFMKINLVIIYVFLFKGSFYTTSCVFLAAPIKIIFVFGLIMFNFYCFDEKFIYLLFYLFYFIYLMHLVVVGDLIHGHEYQFRIIAKNSIGFSLPSDSSPPILIEMLTQWKKISDEEDVKFVEAERHTTVPLLQDEIVRESPPLPEHDDSPPPIRRTPRTDVHWRDPTLKEVIEYLDSSDKVEQLNASGYLQHLTYNDNAIKEETRELKGIPKLVRLLNSDVSEIQKNACGCLKNLSFGKENDRNKIAIANAGGIASLSNLLKCTADSNVREEATAALWNLSSCDNLKEEILKNSTDVIVQRVVLPLSGLDRPNGIDSERNYNSNIFMNGTGVLRNVSAASQEARKTLRSFPYLIEALACYLGQAVGSGLFEAPSVENTVCILRNLSYRIQEVVDPNYGRSNTSNSKRSAERSKSAPSGSPKGKRKELKKKKNKADYTGAEMIWDPSLVRLYLKLLQESLNHEILEASAGAIQNLAACDFDPSASVRGCVRSEKGLPILVKLLGLDDDKVVCAVTTALRNLALDSRNRELIGKYAMKDLVSKLPRVGQCTRDSNVGDSTIGAVLGILFETVKHSADFAKNLHDCGGTDRLRFLARSYPTYGARVCKYASQVLYVMWQHKELHDGFRRQGLSESDFYSGLSSRVKESATLARPISSQGPERPAHLRSENMDDSASGYGMYTPGAYSSTYSVFFLKPLYASVNKRNIADESISGNSWV</sequence>
<dbReference type="GO" id="GO:0005886">
    <property type="term" value="C:plasma membrane"/>
    <property type="evidence" value="ECO:0007669"/>
    <property type="project" value="TreeGrafter"/>
</dbReference>
<dbReference type="Gene3D" id="2.60.40.10">
    <property type="entry name" value="Immunoglobulins"/>
    <property type="match status" value="2"/>
</dbReference>
<comment type="subcellular location">
    <subcellularLocation>
        <location evidence="1">Cell junction</location>
    </subcellularLocation>
</comment>
<feature type="region of interest" description="Disordered" evidence="7">
    <location>
        <begin position="839"/>
        <end position="859"/>
    </location>
</feature>
<evidence type="ECO:0000256" key="2">
    <source>
        <dbReference type="ARBA" id="ARBA00005462"/>
    </source>
</evidence>
<keyword evidence="4" id="KW-0130">Cell adhesion</keyword>
<accession>A0A0N5AAV2</accession>
<feature type="repeat" description="ARM" evidence="6">
    <location>
        <begin position="401"/>
        <end position="446"/>
    </location>
</feature>
<protein>
    <submittedName>
        <fullName evidence="11">Fibronectin type-III domain-containing protein</fullName>
    </submittedName>
</protein>
<evidence type="ECO:0000313" key="10">
    <source>
        <dbReference type="Proteomes" id="UP000046393"/>
    </source>
</evidence>
<dbReference type="Gene3D" id="1.25.10.10">
    <property type="entry name" value="Leucine-rich Repeat Variant"/>
    <property type="match status" value="1"/>
</dbReference>
<dbReference type="InterPro" id="IPR028435">
    <property type="entry name" value="Plakophilin/d_Catenin"/>
</dbReference>
<dbReference type="GO" id="GO:0005634">
    <property type="term" value="C:nucleus"/>
    <property type="evidence" value="ECO:0007669"/>
    <property type="project" value="TreeGrafter"/>
</dbReference>
<keyword evidence="8" id="KW-0472">Membrane</keyword>
<dbReference type="PANTHER" id="PTHR10372">
    <property type="entry name" value="PLAKOPHILLIN-RELATED"/>
    <property type="match status" value="1"/>
</dbReference>
<feature type="region of interest" description="Disordered" evidence="7">
    <location>
        <begin position="589"/>
        <end position="625"/>
    </location>
</feature>
<evidence type="ECO:0000256" key="8">
    <source>
        <dbReference type="SAM" id="Phobius"/>
    </source>
</evidence>
<dbReference type="InterPro" id="IPR036116">
    <property type="entry name" value="FN3_sf"/>
</dbReference>
<evidence type="ECO:0000256" key="1">
    <source>
        <dbReference type="ARBA" id="ARBA00004282"/>
    </source>
</evidence>
<keyword evidence="8" id="KW-0812">Transmembrane</keyword>
<dbReference type="InterPro" id="IPR003961">
    <property type="entry name" value="FN3_dom"/>
</dbReference>
<reference evidence="11" key="1">
    <citation type="submission" date="2017-02" db="UniProtKB">
        <authorList>
            <consortium name="WormBaseParasite"/>
        </authorList>
    </citation>
    <scope>IDENTIFICATION</scope>
</reference>
<proteinExistence type="inferred from homology"/>
<dbReference type="SMART" id="SM00185">
    <property type="entry name" value="ARM"/>
    <property type="match status" value="5"/>
</dbReference>
<dbReference type="PROSITE" id="PS50176">
    <property type="entry name" value="ARM_REPEAT"/>
    <property type="match status" value="3"/>
</dbReference>
<feature type="transmembrane region" description="Helical" evidence="8">
    <location>
        <begin position="244"/>
        <end position="267"/>
    </location>
</feature>
<dbReference type="GO" id="GO:0005912">
    <property type="term" value="C:adherens junction"/>
    <property type="evidence" value="ECO:0007669"/>
    <property type="project" value="TreeGrafter"/>
</dbReference>
<dbReference type="InterPro" id="IPR013783">
    <property type="entry name" value="Ig-like_fold"/>
</dbReference>
<dbReference type="InterPro" id="IPR011989">
    <property type="entry name" value="ARM-like"/>
</dbReference>
<keyword evidence="8" id="KW-1133">Transmembrane helix</keyword>
<evidence type="ECO:0000259" key="9">
    <source>
        <dbReference type="PROSITE" id="PS50853"/>
    </source>
</evidence>
<dbReference type="Pfam" id="PF00514">
    <property type="entry name" value="Arm"/>
    <property type="match status" value="3"/>
</dbReference>
<dbReference type="AlphaFoldDB" id="A0A0N5AAV2"/>
<feature type="region of interest" description="Disordered" evidence="7">
    <location>
        <begin position="332"/>
        <end position="352"/>
    </location>
</feature>
<dbReference type="SUPFAM" id="SSF49265">
    <property type="entry name" value="Fibronectin type III"/>
    <property type="match status" value="1"/>
</dbReference>
<feature type="repeat" description="ARM" evidence="6">
    <location>
        <begin position="445"/>
        <end position="488"/>
    </location>
</feature>
<keyword evidence="5" id="KW-0965">Cell junction</keyword>
<dbReference type="InterPro" id="IPR000225">
    <property type="entry name" value="Armadillo"/>
</dbReference>
<organism evidence="10 11">
    <name type="scientific">Syphacia muris</name>
    <dbReference type="NCBI Taxonomy" id="451379"/>
    <lineage>
        <taxon>Eukaryota</taxon>
        <taxon>Metazoa</taxon>
        <taxon>Ecdysozoa</taxon>
        <taxon>Nematoda</taxon>
        <taxon>Chromadorea</taxon>
        <taxon>Rhabditida</taxon>
        <taxon>Spirurina</taxon>
        <taxon>Oxyuridomorpha</taxon>
        <taxon>Oxyuroidea</taxon>
        <taxon>Oxyuridae</taxon>
        <taxon>Syphacia</taxon>
    </lineage>
</organism>